<accession>A0A329MGZ1</accession>
<sequence>MNRTRSDDFQARKKRRDRIRRRRYTAAGLGLLLVLAIAAGWRLWQADGPPVEEARGAEESIAPSQPPVTPSPSAVTPTPAPSSGAVSAEPGKAGTGESDGEAEPKPANPEERVTLTFVGDVIMAETVEAAMKKNGYDFPFKLVKPYLERADLTIANLETPVTEYGTKQDKQYAYKSTPLALPAFKASGIDIVNMANNHSMDMGEDGLVQTFEHLTKHGIPYVGAGRNRKEAYTPVIVEKKGIKIAFLGFTRVYENSGWFAGEKKPGVASTYDIAVPLAIDAIKSARDKADLVVVIAHWGVERQDLPEPYQRDLAKKYIDAGADLIVGGHPHVLQGFETYKDKWILYSLGNFIFTTNEVAKTWETIILEASCTKERQCDVKAVPAMNKWAQPAPLEGDEGAALLKRLSSISYGAKVDADGRVKAAPGAPLPTKPPTPSPKPSSAVTPKPSSGTTPKPTTGTAGKTSKPTSGATPKSSSGATAKPSTGSTPKPTAKSNSTAKPTAKPSSTPKPAAGN</sequence>
<feature type="region of interest" description="Disordered" evidence="2">
    <location>
        <begin position="52"/>
        <end position="112"/>
    </location>
</feature>
<feature type="compositionally biased region" description="Low complexity" evidence="2">
    <location>
        <begin position="71"/>
        <end position="83"/>
    </location>
</feature>
<dbReference type="PANTHER" id="PTHR33393:SF13">
    <property type="entry name" value="PGA BIOSYNTHESIS PROTEIN CAPA"/>
    <property type="match status" value="1"/>
</dbReference>
<feature type="domain" description="Capsule synthesis protein CapA" evidence="3">
    <location>
        <begin position="114"/>
        <end position="355"/>
    </location>
</feature>
<evidence type="ECO:0000256" key="2">
    <source>
        <dbReference type="SAM" id="MobiDB-lite"/>
    </source>
</evidence>
<dbReference type="InterPro" id="IPR029052">
    <property type="entry name" value="Metallo-depent_PP-like"/>
</dbReference>
<keyword evidence="5" id="KW-1185">Reference proteome</keyword>
<feature type="compositionally biased region" description="Polar residues" evidence="2">
    <location>
        <begin position="471"/>
        <end position="496"/>
    </location>
</feature>
<feature type="region of interest" description="Disordered" evidence="2">
    <location>
        <begin position="421"/>
        <end position="515"/>
    </location>
</feature>
<feature type="compositionally biased region" description="Pro residues" evidence="2">
    <location>
        <begin position="427"/>
        <end position="439"/>
    </location>
</feature>
<organism evidence="4 5">
    <name type="scientific">Paenibacillus contaminans</name>
    <dbReference type="NCBI Taxonomy" id="450362"/>
    <lineage>
        <taxon>Bacteria</taxon>
        <taxon>Bacillati</taxon>
        <taxon>Bacillota</taxon>
        <taxon>Bacilli</taxon>
        <taxon>Bacillales</taxon>
        <taxon>Paenibacillaceae</taxon>
        <taxon>Paenibacillus</taxon>
    </lineage>
</organism>
<feature type="compositionally biased region" description="Low complexity" evidence="2">
    <location>
        <begin position="440"/>
        <end position="470"/>
    </location>
</feature>
<dbReference type="EMBL" id="QMFB01000014">
    <property type="protein sequence ID" value="RAV19060.1"/>
    <property type="molecule type" value="Genomic_DNA"/>
</dbReference>
<feature type="compositionally biased region" description="Low complexity" evidence="2">
    <location>
        <begin position="497"/>
        <end position="515"/>
    </location>
</feature>
<dbReference type="Pfam" id="PF09587">
    <property type="entry name" value="PGA_cap"/>
    <property type="match status" value="1"/>
</dbReference>
<dbReference type="InterPro" id="IPR019079">
    <property type="entry name" value="Capsule_synth_CapA"/>
</dbReference>
<evidence type="ECO:0000313" key="5">
    <source>
        <dbReference type="Proteomes" id="UP000250369"/>
    </source>
</evidence>
<feature type="compositionally biased region" description="Basic and acidic residues" evidence="2">
    <location>
        <begin position="102"/>
        <end position="112"/>
    </location>
</feature>
<dbReference type="OrthoDB" id="9810906at2"/>
<dbReference type="CDD" id="cd07381">
    <property type="entry name" value="MPP_CapA"/>
    <property type="match status" value="1"/>
</dbReference>
<dbReference type="SUPFAM" id="SSF56300">
    <property type="entry name" value="Metallo-dependent phosphatases"/>
    <property type="match status" value="1"/>
</dbReference>
<evidence type="ECO:0000259" key="3">
    <source>
        <dbReference type="SMART" id="SM00854"/>
    </source>
</evidence>
<name>A0A329MGZ1_9BACL</name>
<evidence type="ECO:0000313" key="4">
    <source>
        <dbReference type="EMBL" id="RAV19060.1"/>
    </source>
</evidence>
<dbReference type="RefSeq" id="WP_113033268.1">
    <property type="nucleotide sequence ID" value="NZ_QMFB01000014.1"/>
</dbReference>
<dbReference type="SMART" id="SM00854">
    <property type="entry name" value="PGA_cap"/>
    <property type="match status" value="1"/>
</dbReference>
<comment type="caution">
    <text evidence="4">The sequence shown here is derived from an EMBL/GenBank/DDBJ whole genome shotgun (WGS) entry which is preliminary data.</text>
</comment>
<dbReference type="InterPro" id="IPR052169">
    <property type="entry name" value="CW_Biosynth-Accessory"/>
</dbReference>
<protein>
    <submittedName>
        <fullName evidence="4">CapA family protein</fullName>
    </submittedName>
</protein>
<dbReference type="PANTHER" id="PTHR33393">
    <property type="entry name" value="POLYGLUTAMINE SYNTHESIS ACCESSORY PROTEIN RV0574C-RELATED"/>
    <property type="match status" value="1"/>
</dbReference>
<dbReference type="Proteomes" id="UP000250369">
    <property type="component" value="Unassembled WGS sequence"/>
</dbReference>
<evidence type="ECO:0000256" key="1">
    <source>
        <dbReference type="ARBA" id="ARBA00005662"/>
    </source>
</evidence>
<dbReference type="Gene3D" id="3.60.21.10">
    <property type="match status" value="1"/>
</dbReference>
<proteinExistence type="inferred from homology"/>
<reference evidence="4 5" key="1">
    <citation type="journal article" date="2009" name="Int. J. Syst. Evol. Microbiol.">
        <title>Paenibacillus contaminans sp. nov., isolated from a contaminated laboratory plate.</title>
        <authorList>
            <person name="Chou J.H."/>
            <person name="Lee J.H."/>
            <person name="Lin M.C."/>
            <person name="Chang P.S."/>
            <person name="Arun A.B."/>
            <person name="Young C.C."/>
            <person name="Chen W.M."/>
        </authorList>
    </citation>
    <scope>NUCLEOTIDE SEQUENCE [LARGE SCALE GENOMIC DNA]</scope>
    <source>
        <strain evidence="4 5">CKOBP-6</strain>
    </source>
</reference>
<dbReference type="AlphaFoldDB" id="A0A329MGZ1"/>
<gene>
    <name evidence="4" type="ORF">DQG23_23260</name>
</gene>
<comment type="similarity">
    <text evidence="1">Belongs to the CapA family.</text>
</comment>